<dbReference type="Gene3D" id="1.10.510.10">
    <property type="entry name" value="Transferase(Phosphotransferase) domain 1"/>
    <property type="match status" value="1"/>
</dbReference>
<dbReference type="SMART" id="SM00220">
    <property type="entry name" value="S_TKc"/>
    <property type="match status" value="1"/>
</dbReference>
<dbReference type="AlphaFoldDB" id="A0AAW0G9Z9"/>
<dbReference type="InterPro" id="IPR008271">
    <property type="entry name" value="Ser/Thr_kinase_AS"/>
</dbReference>
<evidence type="ECO:0000256" key="4">
    <source>
        <dbReference type="SAM" id="MobiDB-lite"/>
    </source>
</evidence>
<keyword evidence="1 3" id="KW-0547">Nucleotide-binding</keyword>
<dbReference type="PROSITE" id="PS00108">
    <property type="entry name" value="PROTEIN_KINASE_ST"/>
    <property type="match status" value="1"/>
</dbReference>
<dbReference type="PROSITE" id="PS00107">
    <property type="entry name" value="PROTEIN_KINASE_ATP"/>
    <property type="match status" value="1"/>
</dbReference>
<dbReference type="InterPro" id="IPR011009">
    <property type="entry name" value="Kinase-like_dom_sf"/>
</dbReference>
<dbReference type="PANTHER" id="PTHR24348:SF68">
    <property type="entry name" value="SERINE_THREONINE-PROTEIN KINASE ATG1C"/>
    <property type="match status" value="1"/>
</dbReference>
<organism evidence="6 7">
    <name type="scientific">Cerrena zonata</name>
    <dbReference type="NCBI Taxonomy" id="2478898"/>
    <lineage>
        <taxon>Eukaryota</taxon>
        <taxon>Fungi</taxon>
        <taxon>Dikarya</taxon>
        <taxon>Basidiomycota</taxon>
        <taxon>Agaricomycotina</taxon>
        <taxon>Agaricomycetes</taxon>
        <taxon>Polyporales</taxon>
        <taxon>Cerrenaceae</taxon>
        <taxon>Cerrena</taxon>
    </lineage>
</organism>
<keyword evidence="2 3" id="KW-0067">ATP-binding</keyword>
<feature type="domain" description="Protein kinase" evidence="5">
    <location>
        <begin position="25"/>
        <end position="297"/>
    </location>
</feature>
<dbReference type="PROSITE" id="PS50011">
    <property type="entry name" value="PROTEIN_KINASE_DOM"/>
    <property type="match status" value="1"/>
</dbReference>
<evidence type="ECO:0000256" key="1">
    <source>
        <dbReference type="ARBA" id="ARBA00022741"/>
    </source>
</evidence>
<dbReference type="CDD" id="cd14014">
    <property type="entry name" value="STKc_PknB_like"/>
    <property type="match status" value="1"/>
</dbReference>
<accession>A0AAW0G9Z9</accession>
<dbReference type="InterPro" id="IPR045269">
    <property type="entry name" value="Atg1-like"/>
</dbReference>
<reference evidence="6 7" key="1">
    <citation type="submission" date="2022-09" db="EMBL/GenBank/DDBJ databases">
        <authorList>
            <person name="Palmer J.M."/>
        </authorList>
    </citation>
    <scope>NUCLEOTIDE SEQUENCE [LARGE SCALE GENOMIC DNA]</scope>
    <source>
        <strain evidence="6 7">DSM 7382</strain>
    </source>
</reference>
<feature type="region of interest" description="Disordered" evidence="4">
    <location>
        <begin position="338"/>
        <end position="424"/>
    </location>
</feature>
<evidence type="ECO:0000256" key="2">
    <source>
        <dbReference type="ARBA" id="ARBA00022840"/>
    </source>
</evidence>
<feature type="compositionally biased region" description="Polar residues" evidence="4">
    <location>
        <begin position="482"/>
        <end position="495"/>
    </location>
</feature>
<proteinExistence type="predicted"/>
<dbReference type="EMBL" id="JASBNA010000007">
    <property type="protein sequence ID" value="KAK7690268.1"/>
    <property type="molecule type" value="Genomic_DNA"/>
</dbReference>
<comment type="caution">
    <text evidence="6">The sequence shown here is derived from an EMBL/GenBank/DDBJ whole genome shotgun (WGS) entry which is preliminary data.</text>
</comment>
<evidence type="ECO:0000313" key="7">
    <source>
        <dbReference type="Proteomes" id="UP001385951"/>
    </source>
</evidence>
<gene>
    <name evidence="6" type="ORF">QCA50_006923</name>
</gene>
<feature type="compositionally biased region" description="Low complexity" evidence="4">
    <location>
        <begin position="384"/>
        <end position="395"/>
    </location>
</feature>
<evidence type="ECO:0000313" key="6">
    <source>
        <dbReference type="EMBL" id="KAK7690268.1"/>
    </source>
</evidence>
<dbReference type="SUPFAM" id="SSF56112">
    <property type="entry name" value="Protein kinase-like (PK-like)"/>
    <property type="match status" value="1"/>
</dbReference>
<evidence type="ECO:0000256" key="3">
    <source>
        <dbReference type="PROSITE-ProRule" id="PRU10141"/>
    </source>
</evidence>
<dbReference type="InterPro" id="IPR000719">
    <property type="entry name" value="Prot_kinase_dom"/>
</dbReference>
<dbReference type="Proteomes" id="UP001385951">
    <property type="component" value="Unassembled WGS sequence"/>
</dbReference>
<feature type="compositionally biased region" description="Polar residues" evidence="4">
    <location>
        <begin position="460"/>
        <end position="472"/>
    </location>
</feature>
<dbReference type="GO" id="GO:0005524">
    <property type="term" value="F:ATP binding"/>
    <property type="evidence" value="ECO:0007669"/>
    <property type="project" value="UniProtKB-UniRule"/>
</dbReference>
<name>A0AAW0G9Z9_9APHY</name>
<dbReference type="GO" id="GO:0010506">
    <property type="term" value="P:regulation of autophagy"/>
    <property type="evidence" value="ECO:0007669"/>
    <property type="project" value="InterPro"/>
</dbReference>
<dbReference type="GO" id="GO:0005737">
    <property type="term" value="C:cytoplasm"/>
    <property type="evidence" value="ECO:0007669"/>
    <property type="project" value="TreeGrafter"/>
</dbReference>
<keyword evidence="7" id="KW-1185">Reference proteome</keyword>
<sequence length="531" mass="58946">MHPPQPPQDATDIFSITDEVLAERLQFIEEIGFGNWGSVWLCRPRPDPTSSTDLPDTDAKIAVKLVHRSKTPTTAARVRSLWNEMKVVRSFKHEPHPSIIPFYSFIITPSYAMITMAYHRKLVPVEVAEHHAKEWFHSLLSGIEFLHKRGVVHNDIKPANILLSSDNVPVLVDFGFAERYDLDVSTAFHSNLSYGTPEYLSPERARGLQHDTRKSDVWSLGITFFEILIGRTPFEHGSGEQFSTKEDLEKYWARTMKGKWVGSWKMSKHVEKLLKRMIAPNADVRCTASDAMADVYWTMDAAPHRSHAHKKSASVSQVLSPSLTANLNTDVSKLLDTIPPWTSRSGKEQIPDISPEAPAPAPAEHKAHKRTKSKIPVLVDKENGLPAALAGPPGLSKTMKEKEEKKSKHARSQSQPKLLLDDNKVKGATQSRKGLILPSLLSTLSPIKHTAPLPPPDISASFSLSPQSSNIFTSPTTTSTTQVDENSTPATLPSSSHKRTTSNVRPARKPMGPRPNSSSYSSPDAHFSREE</sequence>
<dbReference type="PANTHER" id="PTHR24348">
    <property type="entry name" value="SERINE/THREONINE-PROTEIN KINASE UNC-51-RELATED"/>
    <property type="match status" value="1"/>
</dbReference>
<dbReference type="GO" id="GO:0004674">
    <property type="term" value="F:protein serine/threonine kinase activity"/>
    <property type="evidence" value="ECO:0007669"/>
    <property type="project" value="InterPro"/>
</dbReference>
<dbReference type="Pfam" id="PF00069">
    <property type="entry name" value="Pkinase"/>
    <property type="match status" value="1"/>
</dbReference>
<dbReference type="InterPro" id="IPR017441">
    <property type="entry name" value="Protein_kinase_ATP_BS"/>
</dbReference>
<feature type="binding site" evidence="3">
    <location>
        <position position="64"/>
    </location>
    <ligand>
        <name>ATP</name>
        <dbReference type="ChEBI" id="CHEBI:30616"/>
    </ligand>
</feature>
<feature type="region of interest" description="Disordered" evidence="4">
    <location>
        <begin position="446"/>
        <end position="531"/>
    </location>
</feature>
<protein>
    <recommendedName>
        <fullName evidence="5">Protein kinase domain-containing protein</fullName>
    </recommendedName>
</protein>
<evidence type="ECO:0000259" key="5">
    <source>
        <dbReference type="PROSITE" id="PS50011"/>
    </source>
</evidence>